<keyword evidence="5" id="KW-0472">Membrane</keyword>
<proteinExistence type="predicted"/>
<feature type="transmembrane region" description="Helical" evidence="5">
    <location>
        <begin position="219"/>
        <end position="242"/>
    </location>
</feature>
<evidence type="ECO:0000256" key="3">
    <source>
        <dbReference type="ARBA" id="ARBA00039793"/>
    </source>
</evidence>
<dbReference type="GO" id="GO:0031490">
    <property type="term" value="F:chromatin DNA binding"/>
    <property type="evidence" value="ECO:0007669"/>
    <property type="project" value="TreeGrafter"/>
</dbReference>
<dbReference type="GO" id="GO:0006974">
    <property type="term" value="P:DNA damage response"/>
    <property type="evidence" value="ECO:0007669"/>
    <property type="project" value="TreeGrafter"/>
</dbReference>
<dbReference type="InterPro" id="IPR009072">
    <property type="entry name" value="Histone-fold"/>
</dbReference>
<feature type="compositionally biased region" description="Polar residues" evidence="4">
    <location>
        <begin position="116"/>
        <end position="127"/>
    </location>
</feature>
<evidence type="ECO:0000313" key="6">
    <source>
        <dbReference type="EMBL" id="VDP32776.1"/>
    </source>
</evidence>
<dbReference type="GO" id="GO:0006272">
    <property type="term" value="P:leading strand elongation"/>
    <property type="evidence" value="ECO:0007669"/>
    <property type="project" value="TreeGrafter"/>
</dbReference>
<evidence type="ECO:0000313" key="7">
    <source>
        <dbReference type="Proteomes" id="UP000277204"/>
    </source>
</evidence>
<reference evidence="6 7" key="1">
    <citation type="submission" date="2018-11" db="EMBL/GenBank/DDBJ databases">
        <authorList>
            <consortium name="Pathogen Informatics"/>
        </authorList>
    </citation>
    <scope>NUCLEOTIDE SEQUENCE [LARGE SCALE GENOMIC DNA]</scope>
    <source>
        <strain evidence="6 7">Zambia</strain>
    </source>
</reference>
<organism evidence="6 7">
    <name type="scientific">Schistosoma margrebowiei</name>
    <dbReference type="NCBI Taxonomy" id="48269"/>
    <lineage>
        <taxon>Eukaryota</taxon>
        <taxon>Metazoa</taxon>
        <taxon>Spiralia</taxon>
        <taxon>Lophotrochozoa</taxon>
        <taxon>Platyhelminthes</taxon>
        <taxon>Trematoda</taxon>
        <taxon>Digenea</taxon>
        <taxon>Strigeidida</taxon>
        <taxon>Schistosomatoidea</taxon>
        <taxon>Schistosomatidae</taxon>
        <taxon>Schistosoma</taxon>
    </lineage>
</organism>
<accession>A0A183MUM1</accession>
<dbReference type="GO" id="GO:0008622">
    <property type="term" value="C:epsilon DNA polymerase complex"/>
    <property type="evidence" value="ECO:0007669"/>
    <property type="project" value="TreeGrafter"/>
</dbReference>
<dbReference type="Gene3D" id="1.10.20.10">
    <property type="entry name" value="Histone, subunit A"/>
    <property type="match status" value="1"/>
</dbReference>
<dbReference type="EMBL" id="UZAI01018065">
    <property type="protein sequence ID" value="VDP32776.1"/>
    <property type="molecule type" value="Genomic_DNA"/>
</dbReference>
<dbReference type="GO" id="GO:0031507">
    <property type="term" value="P:heterochromatin formation"/>
    <property type="evidence" value="ECO:0007669"/>
    <property type="project" value="TreeGrafter"/>
</dbReference>
<dbReference type="GO" id="GO:0008623">
    <property type="term" value="C:CHRAC"/>
    <property type="evidence" value="ECO:0007669"/>
    <property type="project" value="TreeGrafter"/>
</dbReference>
<dbReference type="InterPro" id="IPR003958">
    <property type="entry name" value="CBFA_NFYB_domain"/>
</dbReference>
<name>A0A183MUM1_9TREM</name>
<dbReference type="AlphaFoldDB" id="A0A183MUM1"/>
<dbReference type="GO" id="GO:0046982">
    <property type="term" value="F:protein heterodimerization activity"/>
    <property type="evidence" value="ECO:0007669"/>
    <property type="project" value="InterPro"/>
</dbReference>
<evidence type="ECO:0000256" key="2">
    <source>
        <dbReference type="ARBA" id="ARBA00023242"/>
    </source>
</evidence>
<feature type="region of interest" description="Disordered" evidence="4">
    <location>
        <begin position="104"/>
        <end position="146"/>
    </location>
</feature>
<comment type="subcellular location">
    <subcellularLocation>
        <location evidence="1">Nucleus</location>
    </subcellularLocation>
</comment>
<dbReference type="Pfam" id="PF00808">
    <property type="entry name" value="CBFD_NFYB_HMF"/>
    <property type="match status" value="1"/>
</dbReference>
<protein>
    <recommendedName>
        <fullName evidence="3">DNA polymerase epsilon subunit 3</fullName>
    </recommendedName>
</protein>
<keyword evidence="5" id="KW-0812">Transmembrane</keyword>
<evidence type="ECO:0000256" key="1">
    <source>
        <dbReference type="ARBA" id="ARBA00004123"/>
    </source>
</evidence>
<sequence>MAEKADDLYLPNAVLLRIVRESLPERTLVSREARSAISKSASSFILYVTSLASVHCEKSKRKTLTGSDILAALKEMQFDHFIPALNAFLDKYREQIVLKKSNKRLHSENEEEISSEKLSQIPSSSTSHLKHLDSNVTTVEDDDNDDVVGDDADEEEIEEVEDVDIIEVDNEDTHMEDGTMVVGGSQQEVLGLGFVLLGTHQQGVPVIFRELALPDGLDLVSPSFTVILSLLLFVTLWIYIIYEIKHSSMIILGGEFDPVCKYKMKETLDSGFVLLGTRQQSVPVILRDLVLPDGSDLVSPSFTVRNVTTELSEPR</sequence>
<keyword evidence="7" id="KW-1185">Reference proteome</keyword>
<keyword evidence="5" id="KW-1133">Transmembrane helix</keyword>
<dbReference type="Proteomes" id="UP000277204">
    <property type="component" value="Unassembled WGS sequence"/>
</dbReference>
<dbReference type="CDD" id="cd22928">
    <property type="entry name" value="HFD_POLE3_DPB4"/>
    <property type="match status" value="1"/>
</dbReference>
<dbReference type="STRING" id="48269.A0A183MUM1"/>
<dbReference type="InterPro" id="IPR051377">
    <property type="entry name" value="DNA_Pol-Epsilon_Subunit"/>
</dbReference>
<gene>
    <name evidence="6" type="ORF">SMRZ_LOCUS19746</name>
</gene>
<evidence type="ECO:0000256" key="4">
    <source>
        <dbReference type="SAM" id="MobiDB-lite"/>
    </source>
</evidence>
<dbReference type="PANTHER" id="PTHR46172:SF1">
    <property type="entry name" value="DNA POLYMERASE EPSILON SUBUNIT 3"/>
    <property type="match status" value="1"/>
</dbReference>
<evidence type="ECO:0000256" key="5">
    <source>
        <dbReference type="SAM" id="Phobius"/>
    </source>
</evidence>
<dbReference type="PANTHER" id="PTHR46172">
    <property type="entry name" value="DNA POLYMERASE EPSILON SUBUNIT 3"/>
    <property type="match status" value="1"/>
</dbReference>
<dbReference type="SUPFAM" id="SSF47113">
    <property type="entry name" value="Histone-fold"/>
    <property type="match status" value="1"/>
</dbReference>
<keyword evidence="2" id="KW-0539">Nucleus</keyword>